<dbReference type="InterPro" id="IPR036380">
    <property type="entry name" value="Isochorismatase-like_sf"/>
</dbReference>
<dbReference type="Proteomes" id="UP000664495">
    <property type="component" value="Unassembled WGS sequence"/>
</dbReference>
<name>A0ABS3HDC9_9ENTE</name>
<evidence type="ECO:0000313" key="5">
    <source>
        <dbReference type="Proteomes" id="UP000664495"/>
    </source>
</evidence>
<protein>
    <submittedName>
        <fullName evidence="4">Isochorismatase family protein</fullName>
    </submittedName>
</protein>
<evidence type="ECO:0000313" key="4">
    <source>
        <dbReference type="EMBL" id="MBO0451464.1"/>
    </source>
</evidence>
<feature type="domain" description="Isochorismatase-like" evidence="3">
    <location>
        <begin position="3"/>
        <end position="150"/>
    </location>
</feature>
<comment type="similarity">
    <text evidence="1">Belongs to the isochorismatase family.</text>
</comment>
<evidence type="ECO:0000259" key="3">
    <source>
        <dbReference type="Pfam" id="PF00857"/>
    </source>
</evidence>
<keyword evidence="5" id="KW-1185">Reference proteome</keyword>
<dbReference type="Pfam" id="PF00857">
    <property type="entry name" value="Isochorismatase"/>
    <property type="match status" value="1"/>
</dbReference>
<comment type="caution">
    <text evidence="4">The sequence shown here is derived from an EMBL/GenBank/DDBJ whole genome shotgun (WGS) entry which is preliminary data.</text>
</comment>
<dbReference type="InterPro" id="IPR050272">
    <property type="entry name" value="Isochorismatase-like_hydrls"/>
</dbReference>
<sequence>MQTALLVVDIQTGTLAPLIGKEAFLKHVNELIDHFHKENLPVVFIKKVGYGELSKSLHREANDPVVTKVQMNSFKAPEFQSVVTEHSLGNFVVVGLMSNACVQSTCKGALAENFPVTLIEDAHDSLIKPMRNSWNKKLKALGVTTMTTKEYLEK</sequence>
<dbReference type="InterPro" id="IPR000868">
    <property type="entry name" value="Isochorismatase-like_dom"/>
</dbReference>
<evidence type="ECO:0000256" key="1">
    <source>
        <dbReference type="ARBA" id="ARBA00006336"/>
    </source>
</evidence>
<organism evidence="4 5">
    <name type="scientific">Candidatus Enterococcus murrayae</name>
    <dbReference type="NCBI Taxonomy" id="2815321"/>
    <lineage>
        <taxon>Bacteria</taxon>
        <taxon>Bacillati</taxon>
        <taxon>Bacillota</taxon>
        <taxon>Bacilli</taxon>
        <taxon>Lactobacillales</taxon>
        <taxon>Enterococcaceae</taxon>
        <taxon>Enterococcus</taxon>
    </lineage>
</organism>
<dbReference type="RefSeq" id="WP_207107280.1">
    <property type="nucleotide sequence ID" value="NZ_JAFLVR010000009.1"/>
</dbReference>
<accession>A0ABS3HDC9</accession>
<proteinExistence type="inferred from homology"/>
<dbReference type="EMBL" id="JAFLVR010000009">
    <property type="protein sequence ID" value="MBO0451464.1"/>
    <property type="molecule type" value="Genomic_DNA"/>
</dbReference>
<gene>
    <name evidence="4" type="ORF">JZO85_04235</name>
</gene>
<dbReference type="PANTHER" id="PTHR43540">
    <property type="entry name" value="PEROXYUREIDOACRYLATE/UREIDOACRYLATE AMIDOHYDROLASE-RELATED"/>
    <property type="match status" value="1"/>
</dbReference>
<reference evidence="4 5" key="1">
    <citation type="submission" date="2021-03" db="EMBL/GenBank/DDBJ databases">
        <title>Enterococcal diversity collection.</title>
        <authorList>
            <person name="Gilmore M.S."/>
            <person name="Schwartzman J."/>
            <person name="Van Tyne D."/>
            <person name="Martin M."/>
            <person name="Earl A.M."/>
            <person name="Manson A.L."/>
            <person name="Straub T."/>
            <person name="Salamzade R."/>
            <person name="Saavedra J."/>
            <person name="Lebreton F."/>
            <person name="Prichula J."/>
            <person name="Schaufler K."/>
            <person name="Gaca A."/>
            <person name="Sgardioli B."/>
            <person name="Wagenaar J."/>
            <person name="Strong T."/>
        </authorList>
    </citation>
    <scope>NUCLEOTIDE SEQUENCE [LARGE SCALE GENOMIC DNA]</scope>
    <source>
        <strain evidence="4 5">MJM16</strain>
    </source>
</reference>
<dbReference type="SUPFAM" id="SSF52499">
    <property type="entry name" value="Isochorismatase-like hydrolases"/>
    <property type="match status" value="1"/>
</dbReference>
<keyword evidence="2" id="KW-0378">Hydrolase</keyword>
<dbReference type="Gene3D" id="3.40.50.850">
    <property type="entry name" value="Isochorismatase-like"/>
    <property type="match status" value="1"/>
</dbReference>
<evidence type="ECO:0000256" key="2">
    <source>
        <dbReference type="ARBA" id="ARBA00022801"/>
    </source>
</evidence>